<dbReference type="AlphaFoldDB" id="A0A399R1T7"/>
<dbReference type="InterPro" id="IPR018957">
    <property type="entry name" value="Znf_C3HC4_RING-type"/>
</dbReference>
<reference evidence="4 5" key="1">
    <citation type="submission" date="2018-08" db="EMBL/GenBank/DDBJ databases">
        <title>Henriciella mobilis sp. nov., isolated from seawater.</title>
        <authorList>
            <person name="Cheng H."/>
            <person name="Wu Y.-H."/>
            <person name="Xu X.-W."/>
            <person name="Guo L.-L."/>
        </authorList>
    </citation>
    <scope>NUCLEOTIDE SEQUENCE [LARGE SCALE GENOMIC DNA]</scope>
    <source>
        <strain evidence="4 5">CCUG66934</strain>
    </source>
</reference>
<feature type="domain" description="Zinc finger C3HC4 RING-type" evidence="3">
    <location>
        <begin position="27"/>
        <end position="46"/>
    </location>
</feature>
<protein>
    <recommendedName>
        <fullName evidence="3">Zinc finger C3HC4 RING-type domain-containing protein</fullName>
    </recommendedName>
</protein>
<evidence type="ECO:0000256" key="1">
    <source>
        <dbReference type="ARBA" id="ARBA00022723"/>
    </source>
</evidence>
<keyword evidence="5" id="KW-1185">Reference proteome</keyword>
<dbReference type="GO" id="GO:0046872">
    <property type="term" value="F:metal ion binding"/>
    <property type="evidence" value="ECO:0007669"/>
    <property type="project" value="UniProtKB-KW"/>
</dbReference>
<organism evidence="4 5">
    <name type="scientific">Henriciella barbarensis</name>
    <dbReference type="NCBI Taxonomy" id="86342"/>
    <lineage>
        <taxon>Bacteria</taxon>
        <taxon>Pseudomonadati</taxon>
        <taxon>Pseudomonadota</taxon>
        <taxon>Alphaproteobacteria</taxon>
        <taxon>Hyphomonadales</taxon>
        <taxon>Hyphomonadaceae</taxon>
        <taxon>Henriciella</taxon>
    </lineage>
</organism>
<evidence type="ECO:0000313" key="4">
    <source>
        <dbReference type="EMBL" id="RIJ24731.1"/>
    </source>
</evidence>
<dbReference type="EMBL" id="QWGB01000005">
    <property type="protein sequence ID" value="RIJ24731.1"/>
    <property type="molecule type" value="Genomic_DNA"/>
</dbReference>
<name>A0A399R1T7_9PROT</name>
<gene>
    <name evidence="4" type="ORF">D1224_06470</name>
</gene>
<proteinExistence type="predicted"/>
<comment type="caution">
    <text evidence="4">The sequence shown here is derived from an EMBL/GenBank/DDBJ whole genome shotgun (WGS) entry which is preliminary data.</text>
</comment>
<evidence type="ECO:0000313" key="5">
    <source>
        <dbReference type="Proteomes" id="UP000265431"/>
    </source>
</evidence>
<dbReference type="SUPFAM" id="SSF57850">
    <property type="entry name" value="RING/U-box"/>
    <property type="match status" value="1"/>
</dbReference>
<keyword evidence="1" id="KW-0479">Metal-binding</keyword>
<dbReference type="Pfam" id="PF00097">
    <property type="entry name" value="zf-C3HC4"/>
    <property type="match status" value="1"/>
</dbReference>
<evidence type="ECO:0000256" key="2">
    <source>
        <dbReference type="SAM" id="MobiDB-lite"/>
    </source>
</evidence>
<accession>A0A399R1T7</accession>
<dbReference type="Proteomes" id="UP000265431">
    <property type="component" value="Unassembled WGS sequence"/>
</dbReference>
<feature type="region of interest" description="Disordered" evidence="2">
    <location>
        <begin position="1"/>
        <end position="27"/>
    </location>
</feature>
<sequence>MAAESRAKPLQADSNHGQHPAKLHHRPKRCRHAFCHTCADQWLKQEDNGGNEKVRQARPVHFAAFGRQKPPLADVIPAPLAR</sequence>
<evidence type="ECO:0000259" key="3">
    <source>
        <dbReference type="Pfam" id="PF00097"/>
    </source>
</evidence>